<dbReference type="AlphaFoldDB" id="A0AAD7MLS8"/>
<dbReference type="InterPro" id="IPR040521">
    <property type="entry name" value="KDZ"/>
</dbReference>
<comment type="caution">
    <text evidence="1">The sequence shown here is derived from an EMBL/GenBank/DDBJ whole genome shotgun (WGS) entry which is preliminary data.</text>
</comment>
<proteinExistence type="predicted"/>
<reference evidence="1" key="1">
    <citation type="submission" date="2023-03" db="EMBL/GenBank/DDBJ databases">
        <title>Massive genome expansion in bonnet fungi (Mycena s.s.) driven by repeated elements and novel gene families across ecological guilds.</title>
        <authorList>
            <consortium name="Lawrence Berkeley National Laboratory"/>
            <person name="Harder C.B."/>
            <person name="Miyauchi S."/>
            <person name="Viragh M."/>
            <person name="Kuo A."/>
            <person name="Thoen E."/>
            <person name="Andreopoulos B."/>
            <person name="Lu D."/>
            <person name="Skrede I."/>
            <person name="Drula E."/>
            <person name="Henrissat B."/>
            <person name="Morin E."/>
            <person name="Kohler A."/>
            <person name="Barry K."/>
            <person name="LaButti K."/>
            <person name="Morin E."/>
            <person name="Salamov A."/>
            <person name="Lipzen A."/>
            <person name="Mereny Z."/>
            <person name="Hegedus B."/>
            <person name="Baldrian P."/>
            <person name="Stursova M."/>
            <person name="Weitz H."/>
            <person name="Taylor A."/>
            <person name="Grigoriev I.V."/>
            <person name="Nagy L.G."/>
            <person name="Martin F."/>
            <person name="Kauserud H."/>
        </authorList>
    </citation>
    <scope>NUCLEOTIDE SEQUENCE</scope>
    <source>
        <strain evidence="1">CBHHK188m</strain>
    </source>
</reference>
<dbReference type="EMBL" id="JARJLG010000251">
    <property type="protein sequence ID" value="KAJ7723101.1"/>
    <property type="molecule type" value="Genomic_DNA"/>
</dbReference>
<dbReference type="Pfam" id="PF18758">
    <property type="entry name" value="KDZ"/>
    <property type="match status" value="1"/>
</dbReference>
<evidence type="ECO:0000313" key="2">
    <source>
        <dbReference type="Proteomes" id="UP001215280"/>
    </source>
</evidence>
<evidence type="ECO:0000313" key="1">
    <source>
        <dbReference type="EMBL" id="KAJ7723101.1"/>
    </source>
</evidence>
<accession>A0AAD7MLS8</accession>
<name>A0AAD7MLS8_9AGAR</name>
<dbReference type="PANTHER" id="PTHR33096:SF1">
    <property type="entry name" value="CXC1-LIKE CYSTEINE CLUSTER ASSOCIATED WITH KDZ TRANSPOSASES DOMAIN-CONTAINING PROTEIN"/>
    <property type="match status" value="1"/>
</dbReference>
<organism evidence="1 2">
    <name type="scientific">Mycena maculata</name>
    <dbReference type="NCBI Taxonomy" id="230809"/>
    <lineage>
        <taxon>Eukaryota</taxon>
        <taxon>Fungi</taxon>
        <taxon>Dikarya</taxon>
        <taxon>Basidiomycota</taxon>
        <taxon>Agaricomycotina</taxon>
        <taxon>Agaricomycetes</taxon>
        <taxon>Agaricomycetidae</taxon>
        <taxon>Agaricales</taxon>
        <taxon>Marasmiineae</taxon>
        <taxon>Mycenaceae</taxon>
        <taxon>Mycena</taxon>
    </lineage>
</organism>
<dbReference type="PANTHER" id="PTHR33096">
    <property type="entry name" value="CXC2 DOMAIN-CONTAINING PROTEIN"/>
    <property type="match status" value="1"/>
</dbReference>
<keyword evidence="2" id="KW-1185">Reference proteome</keyword>
<dbReference type="Proteomes" id="UP001215280">
    <property type="component" value="Unassembled WGS sequence"/>
</dbReference>
<gene>
    <name evidence="1" type="ORF">DFH07DRAFT_759653</name>
</gene>
<sequence length="559" mass="63809">MNQGYFPCSSDNPTVVLTTRVLEVFRVTRLRCPRLAIQPFVKSLCDIHSIPFRPYLSTQFSIAFDLFLETLSIVEKQVQVLLGRDKPDWRLKNVCPACTYKLEGEPFLHLPMLGCEDGNNSLSWFHRRQREEDGSVGASREREDVHKVPGDYYLSLDEVNKWGKEELEELMKEDDDGCSDRWQNMKEQVTAKAWGMYDETGVFLSLCCHGFVLMVTDMIQSGKLTKYGYAITNHLIKVLSEIAMGYDIGCKFHKMVQAHPVLGDITCENNFRCLVGAFHGHGHCHLCQLTNLATYVKGVGLDDLEYCETFFSKSNALAASTRYTTTFHRKQAITTYLQHTDVFDTYQSLSLLLINKYKRALEIKQVAPALEIAMRELGVEDQSTFVDWLAREKECLLSLSCEPVVETLAMEYYQKLVNLATQTYLVLGVAIPAMVGAADTNYEANAKATRRLEAQRRYAIELHDKVLLAVQEIELQMGIAIRWFPNSEEWREAAIMVGKRRYQQALDQLQGLIIARIFELTKMNMSGTGACFFLSFYCLYSRVCSCLHARVLYTEPGRT</sequence>
<protein>
    <submittedName>
        <fullName evidence="1">Uncharacterized protein</fullName>
    </submittedName>
</protein>